<dbReference type="InterPro" id="IPR018639">
    <property type="entry name" value="DUF2062"/>
</dbReference>
<feature type="transmembrane region" description="Helical" evidence="1">
    <location>
        <begin position="54"/>
        <end position="75"/>
    </location>
</feature>
<dbReference type="Proteomes" id="UP000776651">
    <property type="component" value="Unassembled WGS sequence"/>
</dbReference>
<reference evidence="3 4" key="1">
    <citation type="submission" date="2021-08" db="EMBL/GenBank/DDBJ databases">
        <title>Comparative Genomics Analysis of the Genus Qipengyuania Reveals Extensive Genetic Diversity and Metabolic Versatility, Including the Description of Fifteen Novel Species.</title>
        <authorList>
            <person name="Liu Y."/>
        </authorList>
    </citation>
    <scope>NUCLEOTIDE SEQUENCE [LARGE SCALE GENOMIC DNA]</scope>
    <source>
        <strain evidence="3 4">GH25</strain>
    </source>
</reference>
<keyword evidence="4" id="KW-1185">Reference proteome</keyword>
<organism evidence="3 4">
    <name type="scientific">Qipengyuania pacifica</name>
    <dbReference type="NCBI Taxonomy" id="2860199"/>
    <lineage>
        <taxon>Bacteria</taxon>
        <taxon>Pseudomonadati</taxon>
        <taxon>Pseudomonadota</taxon>
        <taxon>Alphaproteobacteria</taxon>
        <taxon>Sphingomonadales</taxon>
        <taxon>Erythrobacteraceae</taxon>
        <taxon>Qipengyuania</taxon>
    </lineage>
</organism>
<dbReference type="Pfam" id="PF09835">
    <property type="entry name" value="DUF2062"/>
    <property type="match status" value="1"/>
</dbReference>
<dbReference type="PANTHER" id="PTHR40547">
    <property type="entry name" value="SLL0298 PROTEIN"/>
    <property type="match status" value="1"/>
</dbReference>
<name>A0ABS7JIY1_9SPHN</name>
<evidence type="ECO:0000313" key="3">
    <source>
        <dbReference type="EMBL" id="MBX7488072.1"/>
    </source>
</evidence>
<feature type="transmembrane region" description="Helical" evidence="1">
    <location>
        <begin position="143"/>
        <end position="176"/>
    </location>
</feature>
<gene>
    <name evidence="3" type="ORF">K3177_06075</name>
</gene>
<evidence type="ECO:0000313" key="4">
    <source>
        <dbReference type="Proteomes" id="UP000776651"/>
    </source>
</evidence>
<keyword evidence="1" id="KW-0812">Transmembrane</keyword>
<dbReference type="RefSeq" id="WP_221597576.1">
    <property type="nucleotide sequence ID" value="NZ_JAIGNQ010000002.1"/>
</dbReference>
<accession>A0ABS7JIY1</accession>
<feature type="domain" description="DUF2062" evidence="2">
    <location>
        <begin position="31"/>
        <end position="181"/>
    </location>
</feature>
<dbReference type="PANTHER" id="PTHR40547:SF1">
    <property type="entry name" value="SLL0298 PROTEIN"/>
    <property type="match status" value="1"/>
</dbReference>
<evidence type="ECO:0000256" key="1">
    <source>
        <dbReference type="SAM" id="Phobius"/>
    </source>
</evidence>
<comment type="caution">
    <text evidence="3">The sequence shown here is derived from an EMBL/GenBank/DDBJ whole genome shotgun (WGS) entry which is preliminary data.</text>
</comment>
<keyword evidence="1" id="KW-1133">Transmembrane helix</keyword>
<proteinExistence type="predicted"/>
<keyword evidence="1" id="KW-0472">Membrane</keyword>
<sequence length="202" mass="22794">MSKRRSKTFLTDWIRRHMPTREQMAENKYLQPIAHRFLTPELWRFTRRSVPRGVALGIFAGFIIPVGQIFLAAFMSLPARANVPLSALVTFITNPLTFPFWAVVANKLGVFILKVDLAATGGAAQDEMTSGRWSWFVNLFEGVGVTVLVTIFGFVVLAIVGASIGYVLASIGWRIIVARKRKRRLRAMERRLEERQSKDGEA</sequence>
<evidence type="ECO:0000259" key="2">
    <source>
        <dbReference type="Pfam" id="PF09835"/>
    </source>
</evidence>
<protein>
    <submittedName>
        <fullName evidence="3">DUF2062 domain-containing protein</fullName>
    </submittedName>
</protein>
<dbReference type="EMBL" id="JAIGNQ010000002">
    <property type="protein sequence ID" value="MBX7488072.1"/>
    <property type="molecule type" value="Genomic_DNA"/>
</dbReference>